<dbReference type="AlphaFoldDB" id="A0AA39K4W9"/>
<accession>A0AA39K4W9</accession>
<evidence type="ECO:0000313" key="2">
    <source>
        <dbReference type="Proteomes" id="UP001175226"/>
    </source>
</evidence>
<keyword evidence="2" id="KW-1185">Reference proteome</keyword>
<dbReference type="EMBL" id="JAUEPT010000003">
    <property type="protein sequence ID" value="KAK0453401.1"/>
    <property type="molecule type" value="Genomic_DNA"/>
</dbReference>
<name>A0AA39K4W9_9AGAR</name>
<protein>
    <submittedName>
        <fullName evidence="1">Uncharacterized protein</fullName>
    </submittedName>
</protein>
<gene>
    <name evidence="1" type="ORF">EV421DRAFT_1763950</name>
</gene>
<organism evidence="1 2">
    <name type="scientific">Armillaria borealis</name>
    <dbReference type="NCBI Taxonomy" id="47425"/>
    <lineage>
        <taxon>Eukaryota</taxon>
        <taxon>Fungi</taxon>
        <taxon>Dikarya</taxon>
        <taxon>Basidiomycota</taxon>
        <taxon>Agaricomycotina</taxon>
        <taxon>Agaricomycetes</taxon>
        <taxon>Agaricomycetidae</taxon>
        <taxon>Agaricales</taxon>
        <taxon>Marasmiineae</taxon>
        <taxon>Physalacriaceae</taxon>
        <taxon>Armillaria</taxon>
    </lineage>
</organism>
<reference evidence="1" key="1">
    <citation type="submission" date="2023-06" db="EMBL/GenBank/DDBJ databases">
        <authorList>
            <consortium name="Lawrence Berkeley National Laboratory"/>
            <person name="Ahrendt S."/>
            <person name="Sahu N."/>
            <person name="Indic B."/>
            <person name="Wong-Bajracharya J."/>
            <person name="Merenyi Z."/>
            <person name="Ke H.-M."/>
            <person name="Monk M."/>
            <person name="Kocsube S."/>
            <person name="Drula E."/>
            <person name="Lipzen A."/>
            <person name="Balint B."/>
            <person name="Henrissat B."/>
            <person name="Andreopoulos B."/>
            <person name="Martin F.M."/>
            <person name="Harder C.B."/>
            <person name="Rigling D."/>
            <person name="Ford K.L."/>
            <person name="Foster G.D."/>
            <person name="Pangilinan J."/>
            <person name="Papanicolaou A."/>
            <person name="Barry K."/>
            <person name="LaButti K."/>
            <person name="Viragh M."/>
            <person name="Koriabine M."/>
            <person name="Yan M."/>
            <person name="Riley R."/>
            <person name="Champramary S."/>
            <person name="Plett K.L."/>
            <person name="Tsai I.J."/>
            <person name="Slot J."/>
            <person name="Sipos G."/>
            <person name="Plett J."/>
            <person name="Nagy L.G."/>
            <person name="Grigoriev I.V."/>
        </authorList>
    </citation>
    <scope>NUCLEOTIDE SEQUENCE</scope>
    <source>
        <strain evidence="1">FPL87.14</strain>
    </source>
</reference>
<dbReference type="Proteomes" id="UP001175226">
    <property type="component" value="Unassembled WGS sequence"/>
</dbReference>
<sequence>MLLTAMFGFTCCLEIGHQADLNHVLGTRGVGKGLDDESLDPALKATGLVIFLHPYYGVDSQAFEKTTDTFCHRRCSFPFDWGPPTAISRLASWILKFMTRGIITVYSALTLCHIMGRIISPVSCFETGS</sequence>
<evidence type="ECO:0000313" key="1">
    <source>
        <dbReference type="EMBL" id="KAK0453401.1"/>
    </source>
</evidence>
<proteinExistence type="predicted"/>
<comment type="caution">
    <text evidence="1">The sequence shown here is derived from an EMBL/GenBank/DDBJ whole genome shotgun (WGS) entry which is preliminary data.</text>
</comment>